<dbReference type="InterPro" id="IPR017972">
    <property type="entry name" value="Cyt_P450_CS"/>
</dbReference>
<dbReference type="PROSITE" id="PS00086">
    <property type="entry name" value="CYTOCHROME_P450"/>
    <property type="match status" value="1"/>
</dbReference>
<accession>A0ABX7N899</accession>
<dbReference type="Gene3D" id="1.10.630.10">
    <property type="entry name" value="Cytochrome P450"/>
    <property type="match status" value="1"/>
</dbReference>
<evidence type="ECO:0000256" key="1">
    <source>
        <dbReference type="ARBA" id="ARBA00010617"/>
    </source>
</evidence>
<keyword evidence="2" id="KW-0408">Iron</keyword>
<keyword evidence="2" id="KW-0560">Oxidoreductase</keyword>
<proteinExistence type="inferred from homology"/>
<name>A0ABX7N899_9BACT</name>
<keyword evidence="2" id="KW-0503">Monooxygenase</keyword>
<dbReference type="PRINTS" id="PR00359">
    <property type="entry name" value="BP450"/>
</dbReference>
<organism evidence="4 5">
    <name type="scientific">Myxococcus landrumensis</name>
    <dbReference type="NCBI Taxonomy" id="2813577"/>
    <lineage>
        <taxon>Bacteria</taxon>
        <taxon>Pseudomonadati</taxon>
        <taxon>Myxococcota</taxon>
        <taxon>Myxococcia</taxon>
        <taxon>Myxococcales</taxon>
        <taxon>Cystobacterineae</taxon>
        <taxon>Myxococcaceae</taxon>
        <taxon>Myxococcus</taxon>
    </lineage>
</organism>
<comment type="similarity">
    <text evidence="1 2">Belongs to the cytochrome P450 family.</text>
</comment>
<dbReference type="PRINTS" id="PR00385">
    <property type="entry name" value="P450"/>
</dbReference>
<reference evidence="4 5" key="1">
    <citation type="submission" date="2021-02" db="EMBL/GenBank/DDBJ databases">
        <title>De Novo genome assembly of isolated myxobacteria.</title>
        <authorList>
            <person name="Stevens D.C."/>
        </authorList>
    </citation>
    <scope>NUCLEOTIDE SEQUENCE [LARGE SCALE GENOMIC DNA]</scope>
    <source>
        <strain evidence="4 5">SCHIC003</strain>
    </source>
</reference>
<dbReference type="InterPro" id="IPR036396">
    <property type="entry name" value="Cyt_P450_sf"/>
</dbReference>
<dbReference type="InterPro" id="IPR002397">
    <property type="entry name" value="Cyt_P450_B"/>
</dbReference>
<evidence type="ECO:0000256" key="3">
    <source>
        <dbReference type="SAM" id="MobiDB-lite"/>
    </source>
</evidence>
<keyword evidence="2" id="KW-0479">Metal-binding</keyword>
<dbReference type="PANTHER" id="PTHR46696">
    <property type="entry name" value="P450, PUTATIVE (EUROFUNG)-RELATED"/>
    <property type="match status" value="1"/>
</dbReference>
<dbReference type="EMBL" id="CP071091">
    <property type="protein sequence ID" value="QSQ14985.1"/>
    <property type="molecule type" value="Genomic_DNA"/>
</dbReference>
<keyword evidence="5" id="KW-1185">Reference proteome</keyword>
<evidence type="ECO:0000256" key="2">
    <source>
        <dbReference type="RuleBase" id="RU000461"/>
    </source>
</evidence>
<dbReference type="CDD" id="cd11033">
    <property type="entry name" value="CYP142-like"/>
    <property type="match status" value="1"/>
</dbReference>
<sequence length="425" mass="48263">MHKTELADLASPITYGRAIPHETFEHLRREAPVYFHQEPDGGTGFWAITRHEDIITISRDPATYSSYRGGTSIEDYSQEDLSLIRFMLLNMDPPQHVKYRRLVSSGFTPVAITYLEPRIRAVTKEILDKVVHEREFDFVTSIAAELPLQVIAELVGIPHEERHQLFAWSNRLIDYDDSGRARSFDDAKMAAMEMWQYANQLAARNQGREGKDLVSVLMNAEVDGEKLNEAEFDAFFLLLIVAGNETTRNLISGGMLALMEHPEELAKLRANPALLPTAVEEMLRWVSPVVCFRRTVTRDTVLRGQQLREGDKVVLFYPSANRDESVFENPGRFDISRFPNEHIAFGIGQHYCLGTSLARLEIRVMFEELLKRLDGLELAGPVERRRSKLVNAIRAMPVRRPPSSRPRDGARENQGGTACEPSMRG</sequence>
<dbReference type="InterPro" id="IPR001128">
    <property type="entry name" value="Cyt_P450"/>
</dbReference>
<dbReference type="Pfam" id="PF00067">
    <property type="entry name" value="p450"/>
    <property type="match status" value="1"/>
</dbReference>
<gene>
    <name evidence="4" type="ORF">JY572_02560</name>
</gene>
<keyword evidence="2" id="KW-0349">Heme</keyword>
<dbReference type="PANTHER" id="PTHR46696:SF4">
    <property type="entry name" value="BIOTIN BIOSYNTHESIS CYTOCHROME P450"/>
    <property type="match status" value="1"/>
</dbReference>
<dbReference type="Proteomes" id="UP000663090">
    <property type="component" value="Chromosome"/>
</dbReference>
<evidence type="ECO:0000313" key="4">
    <source>
        <dbReference type="EMBL" id="QSQ14985.1"/>
    </source>
</evidence>
<dbReference type="SUPFAM" id="SSF48264">
    <property type="entry name" value="Cytochrome P450"/>
    <property type="match status" value="1"/>
</dbReference>
<feature type="region of interest" description="Disordered" evidence="3">
    <location>
        <begin position="397"/>
        <end position="425"/>
    </location>
</feature>
<evidence type="ECO:0000313" key="5">
    <source>
        <dbReference type="Proteomes" id="UP000663090"/>
    </source>
</evidence>
<protein>
    <submittedName>
        <fullName evidence="4">Cytochrome P450</fullName>
    </submittedName>
</protein>